<proteinExistence type="predicted"/>
<evidence type="ECO:0000313" key="2">
    <source>
        <dbReference type="Proteomes" id="UP001479436"/>
    </source>
</evidence>
<keyword evidence="2" id="KW-1185">Reference proteome</keyword>
<reference evidence="1 2" key="1">
    <citation type="submission" date="2023-04" db="EMBL/GenBank/DDBJ databases">
        <title>Genome of Basidiobolus ranarum AG-B5.</title>
        <authorList>
            <person name="Stajich J.E."/>
            <person name="Carter-House D."/>
            <person name="Gryganskyi A."/>
        </authorList>
    </citation>
    <scope>NUCLEOTIDE SEQUENCE [LARGE SCALE GENOMIC DNA]</scope>
    <source>
        <strain evidence="1 2">AG-B5</strain>
    </source>
</reference>
<dbReference type="Proteomes" id="UP001479436">
    <property type="component" value="Unassembled WGS sequence"/>
</dbReference>
<protein>
    <submittedName>
        <fullName evidence="1">Uncharacterized protein</fullName>
    </submittedName>
</protein>
<dbReference type="EMBL" id="JASJQH010000090">
    <property type="protein sequence ID" value="KAK9767249.1"/>
    <property type="molecule type" value="Genomic_DNA"/>
</dbReference>
<comment type="caution">
    <text evidence="1">The sequence shown here is derived from an EMBL/GenBank/DDBJ whole genome shotgun (WGS) entry which is preliminary data.</text>
</comment>
<organism evidence="1 2">
    <name type="scientific">Basidiobolus ranarum</name>
    <dbReference type="NCBI Taxonomy" id="34480"/>
    <lineage>
        <taxon>Eukaryota</taxon>
        <taxon>Fungi</taxon>
        <taxon>Fungi incertae sedis</taxon>
        <taxon>Zoopagomycota</taxon>
        <taxon>Entomophthoromycotina</taxon>
        <taxon>Basidiobolomycetes</taxon>
        <taxon>Basidiobolales</taxon>
        <taxon>Basidiobolaceae</taxon>
        <taxon>Basidiobolus</taxon>
    </lineage>
</organism>
<name>A0ABR2X0F4_9FUNG</name>
<sequence>MCLPSLQWDPSSGLFTGSLSLTTDSMLSPNTLAFNLDDPSQNEVSISLREIIDRFSNSPDIMDLLLKAKIEEDKRLTEQYRCKVEVALEETRQRELETLDQLHNPFELEIDSIHQENGNFPPVKLRKLNNNSVKNQPVVSRDSLEEAQMDNELLSKLEFDMNSFEFNEIDTNSVNPLKRKPTKELPIEYCLQLDPLLDSTNYLTGKNSPTNVTMETVQRKTHLQHIDKKERPQQKFMQMMRLVKHP</sequence>
<gene>
    <name evidence="1" type="ORF">K7432_003082</name>
</gene>
<accession>A0ABR2X0F4</accession>
<evidence type="ECO:0000313" key="1">
    <source>
        <dbReference type="EMBL" id="KAK9767249.1"/>
    </source>
</evidence>